<evidence type="ECO:0000256" key="1">
    <source>
        <dbReference type="SAM" id="MobiDB-lite"/>
    </source>
</evidence>
<dbReference type="SUPFAM" id="SSF82171">
    <property type="entry name" value="DPP6 N-terminal domain-like"/>
    <property type="match status" value="1"/>
</dbReference>
<organism evidence="3 4">
    <name type="scientific">Kitasatospora cinereorecta</name>
    <dbReference type="NCBI Taxonomy" id="285560"/>
    <lineage>
        <taxon>Bacteria</taxon>
        <taxon>Bacillati</taxon>
        <taxon>Actinomycetota</taxon>
        <taxon>Actinomycetes</taxon>
        <taxon>Kitasatosporales</taxon>
        <taxon>Streptomycetaceae</taxon>
        <taxon>Kitasatospora</taxon>
    </lineage>
</organism>
<feature type="region of interest" description="Disordered" evidence="1">
    <location>
        <begin position="51"/>
        <end position="83"/>
    </location>
</feature>
<evidence type="ECO:0000313" key="4">
    <source>
        <dbReference type="Proteomes" id="UP001596066"/>
    </source>
</evidence>
<protein>
    <submittedName>
        <fullName evidence="3">TolB family protein</fullName>
    </submittedName>
</protein>
<reference evidence="4" key="1">
    <citation type="journal article" date="2019" name="Int. J. Syst. Evol. Microbiol.">
        <title>The Global Catalogue of Microorganisms (GCM) 10K type strain sequencing project: providing services to taxonomists for standard genome sequencing and annotation.</title>
        <authorList>
            <consortium name="The Broad Institute Genomics Platform"/>
            <consortium name="The Broad Institute Genome Sequencing Center for Infectious Disease"/>
            <person name="Wu L."/>
            <person name="Ma J."/>
        </authorList>
    </citation>
    <scope>NUCLEOTIDE SEQUENCE [LARGE SCALE GENOMIC DNA]</scope>
    <source>
        <strain evidence="4">CGMCC 4.1622</strain>
    </source>
</reference>
<dbReference type="InterPro" id="IPR011042">
    <property type="entry name" value="6-blade_b-propeller_TolB-like"/>
</dbReference>
<feature type="compositionally biased region" description="Low complexity" evidence="1">
    <location>
        <begin position="51"/>
        <end position="76"/>
    </location>
</feature>
<sequence length="344" mass="34775">MSSRARLRTASAIALTVAVSAGTLLLTACDPADPAGGANATAAATASAAPTAQAAGSGKPSAPAGSASPSAKPAPSLNNTAHNGLTISNGTRYVLMNGTRVDFGTEVRDLAWSPDGGSAAFVDGSGDLVVAKPDGSGRAVVAKNPGGQTWSHPTWQVSAADEYGPARSNLFFTAEDKGVLRLMGVESAARGGAPHALSLGHESGDNVAELPQTGNLWPSGGGEHGSAVYANRTTGQVYIRDDYLRQQGNAIGPGSEPALSPHGDDVVFVRSVNGHSHIFELGLDGKPAKDLTPQAAADYTEPAFSADGRTLAVRAADGVYTLPLDGSAAPTRVSDTPGLPAYRR</sequence>
<name>A0ABW0VIW4_9ACTN</name>
<accession>A0ABW0VIW4</accession>
<comment type="caution">
    <text evidence="3">The sequence shown here is derived from an EMBL/GenBank/DDBJ whole genome shotgun (WGS) entry which is preliminary data.</text>
</comment>
<dbReference type="Pfam" id="PF07676">
    <property type="entry name" value="PD40"/>
    <property type="match status" value="1"/>
</dbReference>
<dbReference type="RefSeq" id="WP_346140340.1">
    <property type="nucleotide sequence ID" value="NZ_BAAAUA010000001.1"/>
</dbReference>
<evidence type="ECO:0000313" key="3">
    <source>
        <dbReference type="EMBL" id="MFC5644026.1"/>
    </source>
</evidence>
<gene>
    <name evidence="3" type="ORF">ACFPZF_22025</name>
</gene>
<dbReference type="Gene3D" id="2.120.10.30">
    <property type="entry name" value="TolB, C-terminal domain"/>
    <property type="match status" value="1"/>
</dbReference>
<dbReference type="PROSITE" id="PS51257">
    <property type="entry name" value="PROKAR_LIPOPROTEIN"/>
    <property type="match status" value="1"/>
</dbReference>
<dbReference type="EMBL" id="JBHSOC010000040">
    <property type="protein sequence ID" value="MFC5644026.1"/>
    <property type="molecule type" value="Genomic_DNA"/>
</dbReference>
<keyword evidence="2" id="KW-0732">Signal</keyword>
<proteinExistence type="predicted"/>
<feature type="chain" id="PRO_5046714064" evidence="2">
    <location>
        <begin position="29"/>
        <end position="344"/>
    </location>
</feature>
<dbReference type="InterPro" id="IPR011659">
    <property type="entry name" value="WD40"/>
</dbReference>
<feature type="signal peptide" evidence="2">
    <location>
        <begin position="1"/>
        <end position="28"/>
    </location>
</feature>
<evidence type="ECO:0000256" key="2">
    <source>
        <dbReference type="SAM" id="SignalP"/>
    </source>
</evidence>
<dbReference type="Proteomes" id="UP001596066">
    <property type="component" value="Unassembled WGS sequence"/>
</dbReference>
<keyword evidence="4" id="KW-1185">Reference proteome</keyword>